<evidence type="ECO:0000256" key="10">
    <source>
        <dbReference type="ARBA" id="ARBA00023136"/>
    </source>
</evidence>
<dbReference type="InterPro" id="IPR031481">
    <property type="entry name" value="Glyco_tran_10_N"/>
</dbReference>
<dbReference type="GO" id="GO:0008417">
    <property type="term" value="F:fucosyltransferase activity"/>
    <property type="evidence" value="ECO:0007669"/>
    <property type="project" value="UniProtKB-ARBA"/>
</dbReference>
<dbReference type="EMBL" id="JBICCN010000118">
    <property type="protein sequence ID" value="KAL3092652.1"/>
    <property type="molecule type" value="Genomic_DNA"/>
</dbReference>
<evidence type="ECO:0000256" key="5">
    <source>
        <dbReference type="ARBA" id="ARBA00022679"/>
    </source>
</evidence>
<evidence type="ECO:0000256" key="1">
    <source>
        <dbReference type="ARBA" id="ARBA00004447"/>
    </source>
</evidence>
<name>A0ABD2JPV7_HETSC</name>
<keyword evidence="5 12" id="KW-0808">Transferase</keyword>
<dbReference type="Pfam" id="PF00852">
    <property type="entry name" value="Glyco_transf_10"/>
    <property type="match status" value="1"/>
</dbReference>
<evidence type="ECO:0000256" key="7">
    <source>
        <dbReference type="ARBA" id="ARBA00022968"/>
    </source>
</evidence>
<gene>
    <name evidence="15" type="ORF">niasHS_007861</name>
</gene>
<reference evidence="15 16" key="1">
    <citation type="submission" date="2024-10" db="EMBL/GenBank/DDBJ databases">
        <authorList>
            <person name="Kim D."/>
        </authorList>
    </citation>
    <scope>NUCLEOTIDE SEQUENCE [LARGE SCALE GENOMIC DNA]</scope>
    <source>
        <strain evidence="15">Taebaek</strain>
    </source>
</reference>
<dbReference type="PANTHER" id="PTHR48438">
    <property type="entry name" value="ALPHA-(1,3)-FUCOSYLTRANSFERASE C-RELATED"/>
    <property type="match status" value="1"/>
</dbReference>
<evidence type="ECO:0000256" key="11">
    <source>
        <dbReference type="ARBA" id="ARBA00023180"/>
    </source>
</evidence>
<evidence type="ECO:0000256" key="3">
    <source>
        <dbReference type="ARBA" id="ARBA00008919"/>
    </source>
</evidence>
<dbReference type="GO" id="GO:0032580">
    <property type="term" value="C:Golgi cisterna membrane"/>
    <property type="evidence" value="ECO:0007669"/>
    <property type="project" value="UniProtKB-SubCell"/>
</dbReference>
<evidence type="ECO:0000313" key="15">
    <source>
        <dbReference type="EMBL" id="KAL3092652.1"/>
    </source>
</evidence>
<evidence type="ECO:0000256" key="6">
    <source>
        <dbReference type="ARBA" id="ARBA00022692"/>
    </source>
</evidence>
<evidence type="ECO:0000256" key="12">
    <source>
        <dbReference type="RuleBase" id="RU003832"/>
    </source>
</evidence>
<dbReference type="Pfam" id="PF17039">
    <property type="entry name" value="Glyco_tran_10_N"/>
    <property type="match status" value="1"/>
</dbReference>
<dbReference type="Proteomes" id="UP001620645">
    <property type="component" value="Unassembled WGS sequence"/>
</dbReference>
<keyword evidence="8" id="KW-1133">Transmembrane helix</keyword>
<comment type="pathway">
    <text evidence="2">Protein modification; protein glycosylation.</text>
</comment>
<sequence length="393" mass="46272">MKTQVNFLFRLCCVAFFAIVLLSYLLSFNYDIGFPLRFSKKMPPPPIKKKKMPPILVWNGHTPILHGRAFFMLNRWSTGYPPLSQKVKCPFHCDYTEDRKWENDSSTLIFYLHAEAPMVGWPQHRRTDQSYVMYTAESPPNTLPHFNRTIMTDNWFNATVTYRTDSTVYLPYDRLVRITPDTPADDIWKQEEVLKKVRRKTKLAFQVVSHCDAESGRDLLTKRLSELMPVDLAGPCYKVPCDEPNCYWAGMDSHFFYFAFENSVCPQYVTEKFWKPFRALTVPVVLHRSVLEGLDVPPNAFIAADDFDTVEELADYLTKLRNDTEQYLKFFEWTKTYQKNHFAIMHSPFCKLCEFAHRQYNEDLKSTVDFSKHWTTRDCIKGFVQKFLLEKKP</sequence>
<evidence type="ECO:0000256" key="4">
    <source>
        <dbReference type="ARBA" id="ARBA00022676"/>
    </source>
</evidence>
<dbReference type="AlphaFoldDB" id="A0ABD2JPV7"/>
<dbReference type="EC" id="2.4.1.-" evidence="12"/>
<keyword evidence="11" id="KW-0325">Glycoprotein</keyword>
<evidence type="ECO:0000259" key="14">
    <source>
        <dbReference type="Pfam" id="PF17039"/>
    </source>
</evidence>
<keyword evidence="9 12" id="KW-0333">Golgi apparatus</keyword>
<protein>
    <recommendedName>
        <fullName evidence="12">Fucosyltransferase</fullName>
        <ecNumber evidence="12">2.4.1.-</ecNumber>
    </recommendedName>
</protein>
<comment type="similarity">
    <text evidence="3 12">Belongs to the glycosyltransferase 10 family.</text>
</comment>
<proteinExistence type="inferred from homology"/>
<keyword evidence="16" id="KW-1185">Reference proteome</keyword>
<evidence type="ECO:0000256" key="8">
    <source>
        <dbReference type="ARBA" id="ARBA00022989"/>
    </source>
</evidence>
<evidence type="ECO:0000256" key="9">
    <source>
        <dbReference type="ARBA" id="ARBA00023034"/>
    </source>
</evidence>
<dbReference type="InterPro" id="IPR038577">
    <property type="entry name" value="GT10-like_C_sf"/>
</dbReference>
<dbReference type="PANTHER" id="PTHR48438:SF1">
    <property type="entry name" value="ALPHA-(1,3)-FUCOSYLTRANSFERASE C-RELATED"/>
    <property type="match status" value="1"/>
</dbReference>
<keyword evidence="4 12" id="KW-0328">Glycosyltransferase</keyword>
<evidence type="ECO:0000256" key="2">
    <source>
        <dbReference type="ARBA" id="ARBA00004922"/>
    </source>
</evidence>
<evidence type="ECO:0000259" key="13">
    <source>
        <dbReference type="Pfam" id="PF00852"/>
    </source>
</evidence>
<organism evidence="15 16">
    <name type="scientific">Heterodera schachtii</name>
    <name type="common">Sugarbeet cyst nematode worm</name>
    <name type="synonym">Tylenchus schachtii</name>
    <dbReference type="NCBI Taxonomy" id="97005"/>
    <lineage>
        <taxon>Eukaryota</taxon>
        <taxon>Metazoa</taxon>
        <taxon>Ecdysozoa</taxon>
        <taxon>Nematoda</taxon>
        <taxon>Chromadorea</taxon>
        <taxon>Rhabditida</taxon>
        <taxon>Tylenchina</taxon>
        <taxon>Tylenchomorpha</taxon>
        <taxon>Tylenchoidea</taxon>
        <taxon>Heteroderidae</taxon>
        <taxon>Heteroderinae</taxon>
        <taxon>Heterodera</taxon>
    </lineage>
</organism>
<accession>A0ABD2JPV7</accession>
<dbReference type="SUPFAM" id="SSF53756">
    <property type="entry name" value="UDP-Glycosyltransferase/glycogen phosphorylase"/>
    <property type="match status" value="1"/>
</dbReference>
<dbReference type="InterPro" id="IPR001503">
    <property type="entry name" value="Glyco_trans_10"/>
</dbReference>
<evidence type="ECO:0000313" key="16">
    <source>
        <dbReference type="Proteomes" id="UP001620645"/>
    </source>
</evidence>
<comment type="caution">
    <text evidence="15">The sequence shown here is derived from an EMBL/GenBank/DDBJ whole genome shotgun (WGS) entry which is preliminary data.</text>
</comment>
<keyword evidence="6 12" id="KW-0812">Transmembrane</keyword>
<keyword evidence="10" id="KW-0472">Membrane</keyword>
<feature type="domain" description="Fucosyltransferase N-terminal" evidence="14">
    <location>
        <begin position="53"/>
        <end position="172"/>
    </location>
</feature>
<keyword evidence="7" id="KW-0735">Signal-anchor</keyword>
<comment type="subcellular location">
    <subcellularLocation>
        <location evidence="1 12">Golgi apparatus</location>
        <location evidence="1 12">Golgi stack membrane</location>
        <topology evidence="1 12">Single-pass type II membrane protein</topology>
    </subcellularLocation>
</comment>
<dbReference type="InterPro" id="IPR055270">
    <property type="entry name" value="Glyco_tran_10_C"/>
</dbReference>
<dbReference type="FunFam" id="3.40.50.11660:FF:000002">
    <property type="entry name" value="Alpha-(1,3)-fucosyltransferase"/>
    <property type="match status" value="1"/>
</dbReference>
<dbReference type="Gene3D" id="3.40.50.11660">
    <property type="entry name" value="Glycosyl transferase family 10, C-terminal domain"/>
    <property type="match status" value="1"/>
</dbReference>
<feature type="domain" description="Fucosyltransferase C-terminal" evidence="13">
    <location>
        <begin position="198"/>
        <end position="361"/>
    </location>
</feature>